<evidence type="ECO:0000313" key="3">
    <source>
        <dbReference type="WBParaSite" id="ECPE_0000073301-mRNA-1"/>
    </source>
</evidence>
<proteinExistence type="predicted"/>
<organism evidence="3">
    <name type="scientific">Echinostoma caproni</name>
    <dbReference type="NCBI Taxonomy" id="27848"/>
    <lineage>
        <taxon>Eukaryota</taxon>
        <taxon>Metazoa</taxon>
        <taxon>Spiralia</taxon>
        <taxon>Lophotrochozoa</taxon>
        <taxon>Platyhelminthes</taxon>
        <taxon>Trematoda</taxon>
        <taxon>Digenea</taxon>
        <taxon>Plagiorchiida</taxon>
        <taxon>Echinostomata</taxon>
        <taxon>Echinostomatoidea</taxon>
        <taxon>Echinostomatidae</taxon>
        <taxon>Echinostoma</taxon>
    </lineage>
</organism>
<dbReference type="AlphaFoldDB" id="A0A183A198"/>
<dbReference type="Proteomes" id="UP000272942">
    <property type="component" value="Unassembled WGS sequence"/>
</dbReference>
<accession>A0A183A198</accession>
<sequence>MKVGSRHLNPTRLATEGLDLPVEDSTWRSGTGVPCYVSTAKLQPDARPQAHTPEAVTSLWNSLPSEVVEERNEECFKRRLDEQLVRRW</sequence>
<keyword evidence="2" id="KW-1185">Reference proteome</keyword>
<dbReference type="WBParaSite" id="ECPE_0000073301-mRNA-1">
    <property type="protein sequence ID" value="ECPE_0000073301-mRNA-1"/>
    <property type="gene ID" value="ECPE_0000073301"/>
</dbReference>
<protein>
    <submittedName>
        <fullName evidence="1 3">Uncharacterized protein</fullName>
    </submittedName>
</protein>
<evidence type="ECO:0000313" key="2">
    <source>
        <dbReference type="Proteomes" id="UP000272942"/>
    </source>
</evidence>
<gene>
    <name evidence="1" type="ORF">ECPE_LOCUS733</name>
</gene>
<reference evidence="3" key="1">
    <citation type="submission" date="2016-06" db="UniProtKB">
        <authorList>
            <consortium name="WormBaseParasite"/>
        </authorList>
    </citation>
    <scope>IDENTIFICATION</scope>
</reference>
<name>A0A183A198_9TREM</name>
<evidence type="ECO:0000313" key="1">
    <source>
        <dbReference type="EMBL" id="VDP27998.1"/>
    </source>
</evidence>
<reference evidence="1 2" key="2">
    <citation type="submission" date="2018-11" db="EMBL/GenBank/DDBJ databases">
        <authorList>
            <consortium name="Pathogen Informatics"/>
        </authorList>
    </citation>
    <scope>NUCLEOTIDE SEQUENCE [LARGE SCALE GENOMIC DNA]</scope>
    <source>
        <strain evidence="1 2">Egypt</strain>
    </source>
</reference>
<dbReference type="EMBL" id="UZAN01002967">
    <property type="protein sequence ID" value="VDP27998.1"/>
    <property type="molecule type" value="Genomic_DNA"/>
</dbReference>